<proteinExistence type="predicted"/>
<evidence type="ECO:0000256" key="1">
    <source>
        <dbReference type="SAM" id="MobiDB-lite"/>
    </source>
</evidence>
<organism evidence="2 3">
    <name type="scientific">Caerostris darwini</name>
    <dbReference type="NCBI Taxonomy" id="1538125"/>
    <lineage>
        <taxon>Eukaryota</taxon>
        <taxon>Metazoa</taxon>
        <taxon>Ecdysozoa</taxon>
        <taxon>Arthropoda</taxon>
        <taxon>Chelicerata</taxon>
        <taxon>Arachnida</taxon>
        <taxon>Araneae</taxon>
        <taxon>Araneomorphae</taxon>
        <taxon>Entelegynae</taxon>
        <taxon>Araneoidea</taxon>
        <taxon>Araneidae</taxon>
        <taxon>Caerostris</taxon>
    </lineage>
</organism>
<keyword evidence="3" id="KW-1185">Reference proteome</keyword>
<name>A0AAV4VSK4_9ARAC</name>
<accession>A0AAV4VSK4</accession>
<feature type="region of interest" description="Disordered" evidence="1">
    <location>
        <begin position="62"/>
        <end position="96"/>
    </location>
</feature>
<protein>
    <submittedName>
        <fullName evidence="2">Uncharacterized protein</fullName>
    </submittedName>
</protein>
<dbReference type="AlphaFoldDB" id="A0AAV4VSK4"/>
<sequence length="96" mass="10949">MVVLQVAMLNIDPHLFQPKVIRLQTTESIGHHLMRTTLHSNSQIMTGIANRVQEEANNNILADGEYEGRRQSFHDSESEPPTQWTPEQSEFTPLLP</sequence>
<comment type="caution">
    <text evidence="2">The sequence shown here is derived from an EMBL/GenBank/DDBJ whole genome shotgun (WGS) entry which is preliminary data.</text>
</comment>
<gene>
    <name evidence="2" type="ORF">CDAR_493911</name>
</gene>
<evidence type="ECO:0000313" key="2">
    <source>
        <dbReference type="EMBL" id="GIY73446.1"/>
    </source>
</evidence>
<dbReference type="Proteomes" id="UP001054837">
    <property type="component" value="Unassembled WGS sequence"/>
</dbReference>
<reference evidence="2 3" key="1">
    <citation type="submission" date="2021-06" db="EMBL/GenBank/DDBJ databases">
        <title>Caerostris darwini draft genome.</title>
        <authorList>
            <person name="Kono N."/>
            <person name="Arakawa K."/>
        </authorList>
    </citation>
    <scope>NUCLEOTIDE SEQUENCE [LARGE SCALE GENOMIC DNA]</scope>
</reference>
<feature type="compositionally biased region" description="Basic and acidic residues" evidence="1">
    <location>
        <begin position="66"/>
        <end position="77"/>
    </location>
</feature>
<evidence type="ECO:0000313" key="3">
    <source>
        <dbReference type="Proteomes" id="UP001054837"/>
    </source>
</evidence>
<dbReference type="EMBL" id="BPLQ01013610">
    <property type="protein sequence ID" value="GIY73446.1"/>
    <property type="molecule type" value="Genomic_DNA"/>
</dbReference>
<feature type="compositionally biased region" description="Polar residues" evidence="1">
    <location>
        <begin position="79"/>
        <end position="96"/>
    </location>
</feature>